<reference evidence="9 10" key="2">
    <citation type="submission" date="2018-11" db="EMBL/GenBank/DDBJ databases">
        <authorList>
            <consortium name="Pathogen Informatics"/>
        </authorList>
    </citation>
    <scope>NUCLEOTIDE SEQUENCE [LARGE SCALE GENOMIC DNA]</scope>
</reference>
<dbReference type="GO" id="GO:0018996">
    <property type="term" value="P:molting cycle, collagen and cuticulin-based cuticle"/>
    <property type="evidence" value="ECO:0007669"/>
    <property type="project" value="TreeGrafter"/>
</dbReference>
<dbReference type="InterPro" id="IPR003392">
    <property type="entry name" value="PTHD_SSD"/>
</dbReference>
<sequence>MRLWYFLRFDQPHFDKMAIAWEDAADKFITEKFSNNLLTEVHVRHSRTIDLGLTRNANRLKPYFTVTVVVLIFFSTLNSVEWKFCRDQRFNSVRIDWLRSKPLLALCGVLSSTLAIISGIGLLLWFGMFFAEITLIAPFLVLCKTQSSVDNENDNLKVIFYAKILQEIAFR</sequence>
<keyword evidence="3 7" id="KW-0812">Transmembrane</keyword>
<dbReference type="PANTHER" id="PTHR10796">
    <property type="entry name" value="PATCHED-RELATED"/>
    <property type="match status" value="1"/>
</dbReference>
<keyword evidence="4 7" id="KW-1133">Transmembrane helix</keyword>
<organism evidence="11">
    <name type="scientific">Onchocerca flexuosa</name>
    <dbReference type="NCBI Taxonomy" id="387005"/>
    <lineage>
        <taxon>Eukaryota</taxon>
        <taxon>Metazoa</taxon>
        <taxon>Ecdysozoa</taxon>
        <taxon>Nematoda</taxon>
        <taxon>Chromadorea</taxon>
        <taxon>Rhabditida</taxon>
        <taxon>Spirurina</taxon>
        <taxon>Spiruromorpha</taxon>
        <taxon>Filarioidea</taxon>
        <taxon>Onchocercidae</taxon>
        <taxon>Onchocerca</taxon>
    </lineage>
</organism>
<comment type="subcellular location">
    <subcellularLocation>
        <location evidence="1">Membrane</location>
        <topology evidence="1">Multi-pass membrane protein</topology>
    </subcellularLocation>
</comment>
<proteinExistence type="inferred from homology"/>
<evidence type="ECO:0000256" key="4">
    <source>
        <dbReference type="ARBA" id="ARBA00022989"/>
    </source>
</evidence>
<feature type="transmembrane region" description="Helical" evidence="7">
    <location>
        <begin position="103"/>
        <end position="131"/>
    </location>
</feature>
<dbReference type="PANTHER" id="PTHR10796:SF91">
    <property type="entry name" value="SSD DOMAIN-CONTAINING PROTEIN"/>
    <property type="match status" value="1"/>
</dbReference>
<keyword evidence="10" id="KW-1185">Reference proteome</keyword>
<dbReference type="AlphaFoldDB" id="A0A183HCM8"/>
<evidence type="ECO:0000256" key="7">
    <source>
        <dbReference type="SAM" id="Phobius"/>
    </source>
</evidence>
<keyword evidence="6" id="KW-0325">Glycoprotein</keyword>
<dbReference type="Proteomes" id="UP000267606">
    <property type="component" value="Unassembled WGS sequence"/>
</dbReference>
<feature type="domain" description="SSD" evidence="8">
    <location>
        <begin position="65"/>
        <end position="151"/>
    </location>
</feature>
<evidence type="ECO:0000256" key="6">
    <source>
        <dbReference type="ARBA" id="ARBA00023180"/>
    </source>
</evidence>
<evidence type="ECO:0000256" key="2">
    <source>
        <dbReference type="ARBA" id="ARBA00005585"/>
    </source>
</evidence>
<evidence type="ECO:0000256" key="3">
    <source>
        <dbReference type="ARBA" id="ARBA00022692"/>
    </source>
</evidence>
<dbReference type="EMBL" id="UZAJ01004401">
    <property type="protein sequence ID" value="VDO42483.1"/>
    <property type="molecule type" value="Genomic_DNA"/>
</dbReference>
<comment type="similarity">
    <text evidence="2">Belongs to the patched family.</text>
</comment>
<dbReference type="GO" id="GO:0030659">
    <property type="term" value="C:cytoplasmic vesicle membrane"/>
    <property type="evidence" value="ECO:0007669"/>
    <property type="project" value="TreeGrafter"/>
</dbReference>
<dbReference type="WBParaSite" id="OFLC_0000523901-mRNA-1">
    <property type="protein sequence ID" value="OFLC_0000523901-mRNA-1"/>
    <property type="gene ID" value="OFLC_0000523901"/>
</dbReference>
<evidence type="ECO:0000313" key="9">
    <source>
        <dbReference type="EMBL" id="VDO42483.1"/>
    </source>
</evidence>
<dbReference type="InterPro" id="IPR000731">
    <property type="entry name" value="SSD"/>
</dbReference>
<evidence type="ECO:0000256" key="1">
    <source>
        <dbReference type="ARBA" id="ARBA00004141"/>
    </source>
</evidence>
<evidence type="ECO:0000313" key="11">
    <source>
        <dbReference type="WBParaSite" id="OFLC_0000523901-mRNA-1"/>
    </source>
</evidence>
<dbReference type="Pfam" id="PF02460">
    <property type="entry name" value="Patched"/>
    <property type="match status" value="1"/>
</dbReference>
<dbReference type="GO" id="GO:0006897">
    <property type="term" value="P:endocytosis"/>
    <property type="evidence" value="ECO:0007669"/>
    <property type="project" value="TreeGrafter"/>
</dbReference>
<evidence type="ECO:0000259" key="8">
    <source>
        <dbReference type="PROSITE" id="PS50156"/>
    </source>
</evidence>
<dbReference type="InterPro" id="IPR051697">
    <property type="entry name" value="Patched_domain-protein"/>
</dbReference>
<gene>
    <name evidence="9" type="ORF">OFLC_LOCUS5240</name>
</gene>
<evidence type="ECO:0000313" key="10">
    <source>
        <dbReference type="Proteomes" id="UP000267606"/>
    </source>
</evidence>
<dbReference type="GO" id="GO:0005886">
    <property type="term" value="C:plasma membrane"/>
    <property type="evidence" value="ECO:0007669"/>
    <property type="project" value="TreeGrafter"/>
</dbReference>
<protein>
    <submittedName>
        <fullName evidence="11">SSD domain-containing protein</fullName>
    </submittedName>
</protein>
<name>A0A183HCM8_9BILA</name>
<keyword evidence="5 7" id="KW-0472">Membrane</keyword>
<dbReference type="PROSITE" id="PS50156">
    <property type="entry name" value="SSD"/>
    <property type="match status" value="1"/>
</dbReference>
<evidence type="ECO:0000256" key="5">
    <source>
        <dbReference type="ARBA" id="ARBA00023136"/>
    </source>
</evidence>
<reference evidence="11" key="1">
    <citation type="submission" date="2016-06" db="UniProtKB">
        <authorList>
            <consortium name="WormBaseParasite"/>
        </authorList>
    </citation>
    <scope>IDENTIFICATION</scope>
</reference>
<feature type="transmembrane region" description="Helical" evidence="7">
    <location>
        <begin position="63"/>
        <end position="82"/>
    </location>
</feature>
<accession>A0A183HCM8</accession>